<dbReference type="Gene3D" id="1.10.357.10">
    <property type="entry name" value="Tetracycline Repressor, domain 2"/>
    <property type="match status" value="1"/>
</dbReference>
<dbReference type="InterPro" id="IPR050109">
    <property type="entry name" value="HTH-type_TetR-like_transc_reg"/>
</dbReference>
<dbReference type="InterPro" id="IPR036271">
    <property type="entry name" value="Tet_transcr_reg_TetR-rel_C_sf"/>
</dbReference>
<keyword evidence="1" id="KW-0678">Repressor</keyword>
<dbReference type="Pfam" id="PF00440">
    <property type="entry name" value="TetR_N"/>
    <property type="match status" value="1"/>
</dbReference>
<keyword evidence="8" id="KW-1185">Reference proteome</keyword>
<name>A0A329LJQ9_9BACL</name>
<dbReference type="OrthoDB" id="2732116at2"/>
<dbReference type="Gene3D" id="1.10.10.60">
    <property type="entry name" value="Homeodomain-like"/>
    <property type="match status" value="1"/>
</dbReference>
<gene>
    <name evidence="7" type="ORF">DQG23_41080</name>
</gene>
<feature type="DNA-binding region" description="H-T-H motif" evidence="5">
    <location>
        <begin position="42"/>
        <end position="61"/>
    </location>
</feature>
<comment type="caution">
    <text evidence="7">The sequence shown here is derived from an EMBL/GenBank/DDBJ whole genome shotgun (WGS) entry which is preliminary data.</text>
</comment>
<evidence type="ECO:0000256" key="5">
    <source>
        <dbReference type="PROSITE-ProRule" id="PRU00335"/>
    </source>
</evidence>
<keyword evidence="4" id="KW-0804">Transcription</keyword>
<keyword evidence="2" id="KW-0805">Transcription regulation</keyword>
<dbReference type="Proteomes" id="UP000250369">
    <property type="component" value="Unassembled WGS sequence"/>
</dbReference>
<dbReference type="PANTHER" id="PTHR30055">
    <property type="entry name" value="HTH-TYPE TRANSCRIPTIONAL REGULATOR RUTR"/>
    <property type="match status" value="1"/>
</dbReference>
<protein>
    <submittedName>
        <fullName evidence="7">TetR/AcrR family transcriptional regulator</fullName>
    </submittedName>
</protein>
<accession>A0A329LJQ9</accession>
<dbReference type="PRINTS" id="PR00455">
    <property type="entry name" value="HTHTETR"/>
</dbReference>
<feature type="domain" description="HTH tetR-type" evidence="6">
    <location>
        <begin position="19"/>
        <end position="79"/>
    </location>
</feature>
<dbReference type="PROSITE" id="PS50977">
    <property type="entry name" value="HTH_TETR_2"/>
    <property type="match status" value="1"/>
</dbReference>
<dbReference type="InterPro" id="IPR001647">
    <property type="entry name" value="HTH_TetR"/>
</dbReference>
<evidence type="ECO:0000256" key="3">
    <source>
        <dbReference type="ARBA" id="ARBA00023125"/>
    </source>
</evidence>
<organism evidence="7 8">
    <name type="scientific">Paenibacillus contaminans</name>
    <dbReference type="NCBI Taxonomy" id="450362"/>
    <lineage>
        <taxon>Bacteria</taxon>
        <taxon>Bacillati</taxon>
        <taxon>Bacillota</taxon>
        <taxon>Bacilli</taxon>
        <taxon>Bacillales</taxon>
        <taxon>Paenibacillaceae</taxon>
        <taxon>Paenibacillus</taxon>
    </lineage>
</organism>
<proteinExistence type="predicted"/>
<reference evidence="7 8" key="1">
    <citation type="journal article" date="2009" name="Int. J. Syst. Evol. Microbiol.">
        <title>Paenibacillus contaminans sp. nov., isolated from a contaminated laboratory plate.</title>
        <authorList>
            <person name="Chou J.H."/>
            <person name="Lee J.H."/>
            <person name="Lin M.C."/>
            <person name="Chang P.S."/>
            <person name="Arun A.B."/>
            <person name="Young C.C."/>
            <person name="Chen W.M."/>
        </authorList>
    </citation>
    <scope>NUCLEOTIDE SEQUENCE [LARGE SCALE GENOMIC DNA]</scope>
    <source>
        <strain evidence="7 8">CKOBP-6</strain>
    </source>
</reference>
<sequence length="205" mass="22936">MTTNPKRSPGRPAADTSNEPVAGAILNHASLLFMEYGYDGVSISDVAAASGVTKASVYYYYASKSELFVASITHKLGRIIPHIALVLQRDEPLKDRMKLMAELYLKNARMDFEGMLMKAIHSLSVEQLQTIRAAERKIYETIAVELDAANRREEIFTQDPVLAAHAFTAMLTIGDIRYAEHHGLFDSPREAADRIVELFWRGIHI</sequence>
<evidence type="ECO:0000259" key="6">
    <source>
        <dbReference type="PROSITE" id="PS50977"/>
    </source>
</evidence>
<evidence type="ECO:0000256" key="1">
    <source>
        <dbReference type="ARBA" id="ARBA00022491"/>
    </source>
</evidence>
<evidence type="ECO:0000256" key="2">
    <source>
        <dbReference type="ARBA" id="ARBA00023015"/>
    </source>
</evidence>
<dbReference type="InterPro" id="IPR009057">
    <property type="entry name" value="Homeodomain-like_sf"/>
</dbReference>
<dbReference type="AlphaFoldDB" id="A0A329LJQ9"/>
<keyword evidence="3 5" id="KW-0238">DNA-binding</keyword>
<dbReference type="GO" id="GO:0000976">
    <property type="term" value="F:transcription cis-regulatory region binding"/>
    <property type="evidence" value="ECO:0007669"/>
    <property type="project" value="TreeGrafter"/>
</dbReference>
<dbReference type="RefSeq" id="WP_113036847.1">
    <property type="nucleotide sequence ID" value="NZ_QMFB01000059.1"/>
</dbReference>
<dbReference type="SUPFAM" id="SSF46689">
    <property type="entry name" value="Homeodomain-like"/>
    <property type="match status" value="1"/>
</dbReference>
<dbReference type="SUPFAM" id="SSF48498">
    <property type="entry name" value="Tetracyclin repressor-like, C-terminal domain"/>
    <property type="match status" value="1"/>
</dbReference>
<dbReference type="EMBL" id="QMFB01000059">
    <property type="protein sequence ID" value="RAV08475.1"/>
    <property type="molecule type" value="Genomic_DNA"/>
</dbReference>
<evidence type="ECO:0000256" key="4">
    <source>
        <dbReference type="ARBA" id="ARBA00023163"/>
    </source>
</evidence>
<dbReference type="GO" id="GO:0003700">
    <property type="term" value="F:DNA-binding transcription factor activity"/>
    <property type="evidence" value="ECO:0007669"/>
    <property type="project" value="TreeGrafter"/>
</dbReference>
<evidence type="ECO:0000313" key="8">
    <source>
        <dbReference type="Proteomes" id="UP000250369"/>
    </source>
</evidence>
<evidence type="ECO:0000313" key="7">
    <source>
        <dbReference type="EMBL" id="RAV08475.1"/>
    </source>
</evidence>
<dbReference type="PANTHER" id="PTHR30055:SF175">
    <property type="entry name" value="HTH-TYPE TRANSCRIPTIONAL REPRESSOR KSTR2"/>
    <property type="match status" value="1"/>
</dbReference>